<dbReference type="Gene3D" id="3.40.390.10">
    <property type="entry name" value="Collagenase (Catalytic Domain)"/>
    <property type="match status" value="1"/>
</dbReference>
<dbReference type="KEGG" id="nti:DNFV4_03829"/>
<evidence type="ECO:0000313" key="2">
    <source>
        <dbReference type="EMBL" id="CAI4033393.1"/>
    </source>
</evidence>
<dbReference type="InterPro" id="IPR024079">
    <property type="entry name" value="MetalloPept_cat_dom_sf"/>
</dbReference>
<evidence type="ECO:0000256" key="1">
    <source>
        <dbReference type="SAM" id="MobiDB-lite"/>
    </source>
</evidence>
<reference evidence="2" key="1">
    <citation type="submission" date="2022-10" db="EMBL/GenBank/DDBJ databases">
        <authorList>
            <person name="Koch H."/>
        </authorList>
    </citation>
    <scope>NUCLEOTIDE SEQUENCE</scope>
    <source>
        <strain evidence="2">DNF</strain>
    </source>
</reference>
<evidence type="ECO:0000313" key="3">
    <source>
        <dbReference type="Proteomes" id="UP001179121"/>
    </source>
</evidence>
<dbReference type="SUPFAM" id="SSF55486">
    <property type="entry name" value="Metalloproteases ('zincins'), catalytic domain"/>
    <property type="match status" value="1"/>
</dbReference>
<dbReference type="GO" id="GO:0008237">
    <property type="term" value="F:metallopeptidase activity"/>
    <property type="evidence" value="ECO:0007669"/>
    <property type="project" value="InterPro"/>
</dbReference>
<name>A0AA86TAF5_9BACT</name>
<gene>
    <name evidence="2" type="ORF">DNFV4_03829</name>
</gene>
<evidence type="ECO:0008006" key="4">
    <source>
        <dbReference type="Google" id="ProtNLM"/>
    </source>
</evidence>
<protein>
    <recommendedName>
        <fullName evidence="4">Peptidase M10 metallopeptidase domain-containing protein</fullName>
    </recommendedName>
</protein>
<dbReference type="RefSeq" id="WP_289270555.1">
    <property type="nucleotide sequence ID" value="NZ_OX365700.1"/>
</dbReference>
<feature type="region of interest" description="Disordered" evidence="1">
    <location>
        <begin position="1"/>
        <end position="31"/>
    </location>
</feature>
<organism evidence="2 3">
    <name type="scientific">Nitrospira tepida</name>
    <dbReference type="NCBI Taxonomy" id="2973512"/>
    <lineage>
        <taxon>Bacteria</taxon>
        <taxon>Pseudomonadati</taxon>
        <taxon>Nitrospirota</taxon>
        <taxon>Nitrospiria</taxon>
        <taxon>Nitrospirales</taxon>
        <taxon>Nitrospiraceae</taxon>
        <taxon>Nitrospira</taxon>
    </lineage>
</organism>
<keyword evidence="3" id="KW-1185">Reference proteome</keyword>
<proteinExistence type="predicted"/>
<feature type="compositionally biased region" description="Polar residues" evidence="1">
    <location>
        <begin position="1"/>
        <end position="10"/>
    </location>
</feature>
<dbReference type="Proteomes" id="UP001179121">
    <property type="component" value="Chromosome"/>
</dbReference>
<sequence>MNEQMTSLPSNMEGRVPPLPDPLPPFPEPPVQPLPLPQPFPQPIPIPWPQPWPPKIRSLRCGCYLVNYKPNGSLFVTYDGTLRVECHNNGRTASGDLYQRRVIWLPIPGFPPQPPKPILLSGPNPGAGIPILSRGNYRYYLRVTQILEYFTFGNSFTLGFEMWRFTKNSGGWSTGGIWTNEGAFSAVMTWQAAPAGYPSSGDYLAGDVKNSSGTVVGRLTMGWVSPYLRKATVEIDRVTQSEAAMHNGAGVDWRAVGDGIGWDITVDESDANVVEPSGEFWSDAECHAEMLARRDASNLDTEWRYHVLCVRGLDSTSRGIMYDAYGGDSNNVPREGCAIASHWVIPNAAEWGLVRGLRFGTALSPYFRTAVHEAGHAMGLYHNTADNGFMNTTNVIADNSLTPGSPAFPNNIQWSYNAEDAKRLRHMPDIYVRPGGAPFGTSYASTPISPTDLEIDMKGLSLNATPLIETVPLGAPVRLTLELANTTTEPIPAPTTLSMKSGLVRGKVIDPAGAVRTFSPIILCVEDHPVALLNPKERIRHSVTLLRGAQGALFPMPGAYRIIVEVHWDSGGIEAVVTGETDVMVTPAVDDAHAQAALKILSTPDTLLTLVLGGDHLVDGIEAIQTAIKNPMLRPHYAYIEAKRVAERFGKRKANLKAAAELIDDATVMTPAEIKRAAGLVKAEGADSAPGKTLAKKLKHKAGILKAGHDVRELVDSL</sequence>
<accession>A0AA86TAF5</accession>
<dbReference type="EMBL" id="OX365700">
    <property type="protein sequence ID" value="CAI4033393.1"/>
    <property type="molecule type" value="Genomic_DNA"/>
</dbReference>
<feature type="compositionally biased region" description="Pro residues" evidence="1">
    <location>
        <begin position="17"/>
        <end position="31"/>
    </location>
</feature>
<dbReference type="AlphaFoldDB" id="A0AA86TAF5"/>